<sequence length="82" mass="9715">MFKCISDQISHITFFPFFRHRGKPRKVTAFQYGIAEFDIKGKKLHKGRDSILVIQNKGILVLVFFFKIEIHKYIRIMETLSP</sequence>
<accession>A0A645HW31</accession>
<dbReference type="EMBL" id="VSSQ01100110">
    <property type="protein sequence ID" value="MPN42399.1"/>
    <property type="molecule type" value="Genomic_DNA"/>
</dbReference>
<gene>
    <name evidence="1" type="ORF">SDC9_189956</name>
</gene>
<organism evidence="1">
    <name type="scientific">bioreactor metagenome</name>
    <dbReference type="NCBI Taxonomy" id="1076179"/>
    <lineage>
        <taxon>unclassified sequences</taxon>
        <taxon>metagenomes</taxon>
        <taxon>ecological metagenomes</taxon>
    </lineage>
</organism>
<dbReference type="AlphaFoldDB" id="A0A645HW31"/>
<reference evidence="1" key="1">
    <citation type="submission" date="2019-08" db="EMBL/GenBank/DDBJ databases">
        <authorList>
            <person name="Kucharzyk K."/>
            <person name="Murdoch R.W."/>
            <person name="Higgins S."/>
            <person name="Loffler F."/>
        </authorList>
    </citation>
    <scope>NUCLEOTIDE SEQUENCE</scope>
</reference>
<proteinExistence type="predicted"/>
<protein>
    <submittedName>
        <fullName evidence="1">Uncharacterized protein</fullName>
    </submittedName>
</protein>
<name>A0A645HW31_9ZZZZ</name>
<comment type="caution">
    <text evidence="1">The sequence shown here is derived from an EMBL/GenBank/DDBJ whole genome shotgun (WGS) entry which is preliminary data.</text>
</comment>
<evidence type="ECO:0000313" key="1">
    <source>
        <dbReference type="EMBL" id="MPN42399.1"/>
    </source>
</evidence>